<feature type="transmembrane region" description="Helical" evidence="2">
    <location>
        <begin position="69"/>
        <end position="90"/>
    </location>
</feature>
<sequence length="102" mass="11180">MAYRGRMAASERNHQSDEDLAGLDPDDPEVRAFAAHLDRMRRCEPGFTVESSLHKVADFADSSNRAGGLTWWVAATVAALIVFGVIVASWDIVVRALHWLAG</sequence>
<evidence type="ECO:0008006" key="5">
    <source>
        <dbReference type="Google" id="ProtNLM"/>
    </source>
</evidence>
<keyword evidence="2" id="KW-1133">Transmembrane helix</keyword>
<keyword evidence="2" id="KW-0812">Transmembrane</keyword>
<evidence type="ECO:0000256" key="1">
    <source>
        <dbReference type="SAM" id="MobiDB-lite"/>
    </source>
</evidence>
<dbReference type="Proteomes" id="UP000715441">
    <property type="component" value="Unassembled WGS sequence"/>
</dbReference>
<evidence type="ECO:0000256" key="2">
    <source>
        <dbReference type="SAM" id="Phobius"/>
    </source>
</evidence>
<evidence type="ECO:0000313" key="4">
    <source>
        <dbReference type="Proteomes" id="UP000715441"/>
    </source>
</evidence>
<name>A0ABX1J4C0_9PSEU</name>
<dbReference type="EMBL" id="JAAXLS010000004">
    <property type="protein sequence ID" value="NKQ53165.1"/>
    <property type="molecule type" value="Genomic_DNA"/>
</dbReference>
<protein>
    <recommendedName>
        <fullName evidence="5">DUF3040 domain-containing protein</fullName>
    </recommendedName>
</protein>
<feature type="region of interest" description="Disordered" evidence="1">
    <location>
        <begin position="1"/>
        <end position="27"/>
    </location>
</feature>
<comment type="caution">
    <text evidence="3">The sequence shown here is derived from an EMBL/GenBank/DDBJ whole genome shotgun (WGS) entry which is preliminary data.</text>
</comment>
<feature type="compositionally biased region" description="Acidic residues" evidence="1">
    <location>
        <begin position="18"/>
        <end position="27"/>
    </location>
</feature>
<keyword evidence="4" id="KW-1185">Reference proteome</keyword>
<evidence type="ECO:0000313" key="3">
    <source>
        <dbReference type="EMBL" id="NKQ53165.1"/>
    </source>
</evidence>
<proteinExistence type="predicted"/>
<accession>A0ABX1J4C0</accession>
<reference evidence="3 4" key="1">
    <citation type="submission" date="2020-04" db="EMBL/GenBank/DDBJ databases">
        <title>Novel species.</title>
        <authorList>
            <person name="Teo W.F.A."/>
            <person name="Lipun K."/>
            <person name="Srisuk N."/>
            <person name="Duangmal K."/>
        </authorList>
    </citation>
    <scope>NUCLEOTIDE SEQUENCE [LARGE SCALE GENOMIC DNA]</scope>
    <source>
        <strain evidence="3 4">K13G38</strain>
    </source>
</reference>
<organism evidence="3 4">
    <name type="scientific">Amycolatopsis acididurans</name>
    <dbReference type="NCBI Taxonomy" id="2724524"/>
    <lineage>
        <taxon>Bacteria</taxon>
        <taxon>Bacillati</taxon>
        <taxon>Actinomycetota</taxon>
        <taxon>Actinomycetes</taxon>
        <taxon>Pseudonocardiales</taxon>
        <taxon>Pseudonocardiaceae</taxon>
        <taxon>Amycolatopsis</taxon>
    </lineage>
</organism>
<gene>
    <name evidence="3" type="ORF">HFP15_09750</name>
</gene>
<keyword evidence="2" id="KW-0472">Membrane</keyword>